<gene>
    <name evidence="8" type="ORF">L7E55_17120</name>
</gene>
<dbReference type="GO" id="GO:0051539">
    <property type="term" value="F:4 iron, 4 sulfur cluster binding"/>
    <property type="evidence" value="ECO:0007669"/>
    <property type="project" value="UniProtKB-KW"/>
</dbReference>
<dbReference type="CDD" id="cd10561">
    <property type="entry name" value="HybA_like"/>
    <property type="match status" value="1"/>
</dbReference>
<dbReference type="AlphaFoldDB" id="A0A9X4H9D3"/>
<evidence type="ECO:0000313" key="9">
    <source>
        <dbReference type="Proteomes" id="UP001154312"/>
    </source>
</evidence>
<dbReference type="GO" id="GO:0030313">
    <property type="term" value="C:cell envelope"/>
    <property type="evidence" value="ECO:0007669"/>
    <property type="project" value="UniProtKB-SubCell"/>
</dbReference>
<evidence type="ECO:0000313" key="8">
    <source>
        <dbReference type="EMBL" id="MDF9410039.1"/>
    </source>
</evidence>
<dbReference type="InterPro" id="IPR017900">
    <property type="entry name" value="4Fe4S_Fe_S_CS"/>
</dbReference>
<dbReference type="GO" id="GO:0046872">
    <property type="term" value="F:metal ion binding"/>
    <property type="evidence" value="ECO:0007669"/>
    <property type="project" value="UniProtKB-KW"/>
</dbReference>
<dbReference type="InterPro" id="IPR017896">
    <property type="entry name" value="4Fe4S_Fe-S-bd"/>
</dbReference>
<sequence length="282" mass="32438">MSKGVLVDVSRCIGCRSCMVACKTWNDLPATKTEFTNNWDAPGKTDAYNWTVVNYHLIEQGDQVKWRFVKRQCMHCDEPACESACFTHSFVKTKEGAVIYKPTELNQDYCVGCRYCMIACPFGVPSFQWDKALPFVQKCRFCYDRMKEEGLKPACVTACPTGTLTYGERDELLKEAWKRINSNPNYIKRVYGEKEYGGTSWLYISDVPFDEIGLKTTAYGKDVSEKSIPSLTWSVLKWTPYIFVGWGAILTALNFYTKRRDEVHHHEEMYEAVNTIEGKQDE</sequence>
<evidence type="ECO:0000256" key="4">
    <source>
        <dbReference type="ARBA" id="ARBA00022737"/>
    </source>
</evidence>
<dbReference type="RefSeq" id="WP_277445582.1">
    <property type="nucleotide sequence ID" value="NZ_JAKOAV010000062.1"/>
</dbReference>
<keyword evidence="4" id="KW-0677">Repeat</keyword>
<dbReference type="SUPFAM" id="SSF54862">
    <property type="entry name" value="4Fe-4S ferredoxins"/>
    <property type="match status" value="1"/>
</dbReference>
<accession>A0A9X4H9D3</accession>
<keyword evidence="5" id="KW-0408">Iron</keyword>
<evidence type="ECO:0000256" key="3">
    <source>
        <dbReference type="ARBA" id="ARBA00022723"/>
    </source>
</evidence>
<dbReference type="InterPro" id="IPR051555">
    <property type="entry name" value="FDH_Electron_Transfer_Unit"/>
</dbReference>
<evidence type="ECO:0000256" key="5">
    <source>
        <dbReference type="ARBA" id="ARBA00023004"/>
    </source>
</evidence>
<dbReference type="Pfam" id="PF13247">
    <property type="entry name" value="Fer4_11"/>
    <property type="match status" value="1"/>
</dbReference>
<feature type="domain" description="4Fe-4S ferredoxin-type" evidence="7">
    <location>
        <begin position="101"/>
        <end position="130"/>
    </location>
</feature>
<comment type="caution">
    <text evidence="8">The sequence shown here is derived from an EMBL/GenBank/DDBJ whole genome shotgun (WGS) entry which is preliminary data.</text>
</comment>
<evidence type="ECO:0000256" key="1">
    <source>
        <dbReference type="ARBA" id="ARBA00004196"/>
    </source>
</evidence>
<evidence type="ECO:0000259" key="7">
    <source>
        <dbReference type="PROSITE" id="PS51379"/>
    </source>
</evidence>
<keyword evidence="3" id="KW-0479">Metal-binding</keyword>
<organism evidence="8 9">
    <name type="scientific">Pelotomaculum isophthalicicum JI</name>
    <dbReference type="NCBI Taxonomy" id="947010"/>
    <lineage>
        <taxon>Bacteria</taxon>
        <taxon>Bacillati</taxon>
        <taxon>Bacillota</taxon>
        <taxon>Clostridia</taxon>
        <taxon>Eubacteriales</taxon>
        <taxon>Desulfotomaculaceae</taxon>
        <taxon>Pelotomaculum</taxon>
    </lineage>
</organism>
<evidence type="ECO:0000256" key="6">
    <source>
        <dbReference type="ARBA" id="ARBA00023014"/>
    </source>
</evidence>
<name>A0A9X4H9D3_9FIRM</name>
<dbReference type="PROSITE" id="PS00198">
    <property type="entry name" value="4FE4S_FER_1"/>
    <property type="match status" value="1"/>
</dbReference>
<protein>
    <submittedName>
        <fullName evidence="8">4Fe-4S dicluster domain-containing protein</fullName>
    </submittedName>
</protein>
<dbReference type="PANTHER" id="PTHR43545:SF4">
    <property type="entry name" value="IRON-SULFUR PROTEIN"/>
    <property type="match status" value="1"/>
</dbReference>
<keyword evidence="2" id="KW-0004">4Fe-4S</keyword>
<keyword evidence="6" id="KW-0411">Iron-sulfur</keyword>
<evidence type="ECO:0000256" key="2">
    <source>
        <dbReference type="ARBA" id="ARBA00022485"/>
    </source>
</evidence>
<dbReference type="EMBL" id="JAKOAV010000062">
    <property type="protein sequence ID" value="MDF9410039.1"/>
    <property type="molecule type" value="Genomic_DNA"/>
</dbReference>
<comment type="subcellular location">
    <subcellularLocation>
        <location evidence="1">Cell envelope</location>
    </subcellularLocation>
</comment>
<reference evidence="8" key="1">
    <citation type="submission" date="2022-02" db="EMBL/GenBank/DDBJ databases">
        <authorList>
            <person name="Leng L."/>
        </authorList>
    </citation>
    <scope>NUCLEOTIDE SEQUENCE</scope>
    <source>
        <strain evidence="8">JI</strain>
    </source>
</reference>
<proteinExistence type="predicted"/>
<dbReference type="Pfam" id="PF12797">
    <property type="entry name" value="Fer4_2"/>
    <property type="match status" value="1"/>
</dbReference>
<dbReference type="PROSITE" id="PS51379">
    <property type="entry name" value="4FE4S_FER_2"/>
    <property type="match status" value="2"/>
</dbReference>
<dbReference type="Proteomes" id="UP001154312">
    <property type="component" value="Unassembled WGS sequence"/>
</dbReference>
<dbReference type="PANTHER" id="PTHR43545">
    <property type="entry name" value="FORMATE DEHYDROGENASE, NITRATE-INDUCIBLE, IRON-SULFUR SUBUNIT"/>
    <property type="match status" value="1"/>
</dbReference>
<dbReference type="Gene3D" id="3.30.70.20">
    <property type="match status" value="2"/>
</dbReference>
<keyword evidence="9" id="KW-1185">Reference proteome</keyword>
<feature type="domain" description="4Fe-4S ferredoxin-type" evidence="7">
    <location>
        <begin position="3"/>
        <end position="33"/>
    </location>
</feature>